<keyword evidence="2" id="KW-0732">Signal</keyword>
<feature type="chain" id="PRO_5012135332" evidence="2">
    <location>
        <begin position="24"/>
        <end position="146"/>
    </location>
</feature>
<gene>
    <name evidence="3" type="ORF">MANES_05G178200</name>
</gene>
<sequence length="146" mass="14906">MALSSVSLFLLLLLISSFLISEARPLNVAESHAFGDKETEVLFDGFYIKSGGPSSGGKGHQFPSAQSLGGIKNSGPSTPGQGHFYTTGSSRTLGGIKHSGPSTPGQGHYYASSAPRTLGGIKHSASASRTYGGIHHSGPSPHGPGN</sequence>
<dbReference type="EMBL" id="CM004391">
    <property type="protein sequence ID" value="OAY50985.1"/>
    <property type="molecule type" value="Genomic_DNA"/>
</dbReference>
<feature type="compositionally biased region" description="Polar residues" evidence="1">
    <location>
        <begin position="74"/>
        <end position="92"/>
    </location>
</feature>
<evidence type="ECO:0000256" key="1">
    <source>
        <dbReference type="SAM" id="MobiDB-lite"/>
    </source>
</evidence>
<evidence type="ECO:0000313" key="3">
    <source>
        <dbReference type="EMBL" id="OAY50985.1"/>
    </source>
</evidence>
<dbReference type="GO" id="GO:0050793">
    <property type="term" value="P:regulation of developmental process"/>
    <property type="evidence" value="ECO:0007669"/>
    <property type="project" value="InterPro"/>
</dbReference>
<reference evidence="3" key="1">
    <citation type="submission" date="2016-02" db="EMBL/GenBank/DDBJ databases">
        <title>WGS assembly of Manihot esculenta.</title>
        <authorList>
            <person name="Bredeson J.V."/>
            <person name="Prochnik S.E."/>
            <person name="Lyons J.B."/>
            <person name="Schmutz J."/>
            <person name="Grimwood J."/>
            <person name="Vrebalov J."/>
            <person name="Bart R.S."/>
            <person name="Amuge T."/>
            <person name="Ferguson M.E."/>
            <person name="Green R."/>
            <person name="Putnam N."/>
            <person name="Stites J."/>
            <person name="Rounsley S."/>
            <person name="Rokhsar D.S."/>
        </authorList>
    </citation>
    <scope>NUCLEOTIDE SEQUENCE [LARGE SCALE GENOMIC DNA]</scope>
    <source>
        <tissue evidence="3">Leaf</tissue>
    </source>
</reference>
<dbReference type="PANTHER" id="PTHR34663:SF11">
    <property type="entry name" value="DERMOKINE-LIKE"/>
    <property type="match status" value="1"/>
</dbReference>
<dbReference type="PANTHER" id="PTHR34663">
    <property type="entry name" value="OS06G0637400 PROTEIN"/>
    <property type="match status" value="1"/>
</dbReference>
<dbReference type="InterPro" id="IPR044700">
    <property type="entry name" value="PIP2/PIPL1"/>
</dbReference>
<organism evidence="3">
    <name type="scientific">Manihot esculenta</name>
    <name type="common">Cassava</name>
    <name type="synonym">Jatropha manihot</name>
    <dbReference type="NCBI Taxonomy" id="3983"/>
    <lineage>
        <taxon>Eukaryota</taxon>
        <taxon>Viridiplantae</taxon>
        <taxon>Streptophyta</taxon>
        <taxon>Embryophyta</taxon>
        <taxon>Tracheophyta</taxon>
        <taxon>Spermatophyta</taxon>
        <taxon>Magnoliopsida</taxon>
        <taxon>eudicotyledons</taxon>
        <taxon>Gunneridae</taxon>
        <taxon>Pentapetalae</taxon>
        <taxon>rosids</taxon>
        <taxon>fabids</taxon>
        <taxon>Malpighiales</taxon>
        <taxon>Euphorbiaceae</taxon>
        <taxon>Crotonoideae</taxon>
        <taxon>Manihoteae</taxon>
        <taxon>Manihot</taxon>
    </lineage>
</organism>
<feature type="region of interest" description="Disordered" evidence="1">
    <location>
        <begin position="53"/>
        <end position="146"/>
    </location>
</feature>
<evidence type="ECO:0000256" key="2">
    <source>
        <dbReference type="SAM" id="SignalP"/>
    </source>
</evidence>
<feature type="signal peptide" evidence="2">
    <location>
        <begin position="1"/>
        <end position="23"/>
    </location>
</feature>
<dbReference type="AlphaFoldDB" id="A0A2C9VX93"/>
<protein>
    <submittedName>
        <fullName evidence="3">Uncharacterized protein</fullName>
    </submittedName>
</protein>
<name>A0A2C9VX93_MANES</name>
<dbReference type="GO" id="GO:0045087">
    <property type="term" value="P:innate immune response"/>
    <property type="evidence" value="ECO:0007669"/>
    <property type="project" value="InterPro"/>
</dbReference>
<proteinExistence type="predicted"/>
<accession>A0A2C9VX93</accession>
<dbReference type="OMA" id="CFNIVAR"/>